<dbReference type="Gene3D" id="3.40.30.10">
    <property type="entry name" value="Glutaredoxin"/>
    <property type="match status" value="1"/>
</dbReference>
<dbReference type="PANTHER" id="PTHR11592:SF78">
    <property type="entry name" value="GLUTATHIONE PEROXIDASE"/>
    <property type="match status" value="1"/>
</dbReference>
<dbReference type="SUPFAM" id="SSF52833">
    <property type="entry name" value="Thioredoxin-like"/>
    <property type="match status" value="1"/>
</dbReference>
<dbReference type="GO" id="GO:0034599">
    <property type="term" value="P:cellular response to oxidative stress"/>
    <property type="evidence" value="ECO:0007669"/>
    <property type="project" value="TreeGrafter"/>
</dbReference>
<feature type="domain" description="Thioredoxin" evidence="7">
    <location>
        <begin position="26"/>
        <end position="184"/>
    </location>
</feature>
<evidence type="ECO:0000259" key="7">
    <source>
        <dbReference type="PROSITE" id="PS51352"/>
    </source>
</evidence>
<dbReference type="Pfam" id="PF00255">
    <property type="entry name" value="GSHPx"/>
    <property type="match status" value="1"/>
</dbReference>
<name>A0A2H5EWQ8_9RHOB</name>
<protein>
    <recommendedName>
        <fullName evidence="5">Glutathione peroxidase</fullName>
    </recommendedName>
</protein>
<dbReference type="OrthoDB" id="9785502at2"/>
<reference evidence="8 9" key="1">
    <citation type="journal article" date="2013" name="Antonie Van Leeuwenhoek">
        <title>Paracoccus zhejiangensis sp. nov., isolated from activated sludge in wastewater-treatment system.</title>
        <authorList>
            <person name="Wu Z.G."/>
            <person name="Zhang D.F."/>
            <person name="Liu Y.L."/>
            <person name="Wang F."/>
            <person name="Jiang X."/>
            <person name="Li C."/>
            <person name="Li S.P."/>
            <person name="Hong Q."/>
            <person name="Li W.J."/>
        </authorList>
    </citation>
    <scope>NUCLEOTIDE SEQUENCE [LARGE SCALE GENOMIC DNA]</scope>
    <source>
        <strain evidence="8 9">J6</strain>
    </source>
</reference>
<organism evidence="8 9">
    <name type="scientific">Paracoccus zhejiangensis</name>
    <dbReference type="NCBI Taxonomy" id="1077935"/>
    <lineage>
        <taxon>Bacteria</taxon>
        <taxon>Pseudomonadati</taxon>
        <taxon>Pseudomonadota</taxon>
        <taxon>Alphaproteobacteria</taxon>
        <taxon>Rhodobacterales</taxon>
        <taxon>Paracoccaceae</taxon>
        <taxon>Paracoccus</taxon>
    </lineage>
</organism>
<keyword evidence="9" id="KW-1185">Reference proteome</keyword>
<dbReference type="PROSITE" id="PS51352">
    <property type="entry name" value="THIOREDOXIN_2"/>
    <property type="match status" value="1"/>
</dbReference>
<dbReference type="PROSITE" id="PS51355">
    <property type="entry name" value="GLUTATHIONE_PEROXID_3"/>
    <property type="match status" value="1"/>
</dbReference>
<evidence type="ECO:0000256" key="4">
    <source>
        <dbReference type="PIRSR" id="PIRSR000303-1"/>
    </source>
</evidence>
<dbReference type="KEGG" id="pzh:CX676_05785"/>
<evidence type="ECO:0000256" key="1">
    <source>
        <dbReference type="ARBA" id="ARBA00006926"/>
    </source>
</evidence>
<dbReference type="PROSITE" id="PS00460">
    <property type="entry name" value="GLUTATHIONE_PEROXID_1"/>
    <property type="match status" value="1"/>
</dbReference>
<dbReference type="PIRSF" id="PIRSF000303">
    <property type="entry name" value="Glutathion_perox"/>
    <property type="match status" value="1"/>
</dbReference>
<feature type="active site" evidence="4">
    <location>
        <position position="64"/>
    </location>
</feature>
<dbReference type="InterPro" id="IPR000889">
    <property type="entry name" value="Glutathione_peroxidase"/>
</dbReference>
<dbReference type="AlphaFoldDB" id="A0A2H5EWQ8"/>
<evidence type="ECO:0000313" key="9">
    <source>
        <dbReference type="Proteomes" id="UP000234530"/>
    </source>
</evidence>
<evidence type="ECO:0000256" key="6">
    <source>
        <dbReference type="SAM" id="SignalP"/>
    </source>
</evidence>
<keyword evidence="2 5" id="KW-0575">Peroxidase</keyword>
<dbReference type="InterPro" id="IPR029759">
    <property type="entry name" value="GPX_AS"/>
</dbReference>
<evidence type="ECO:0000256" key="2">
    <source>
        <dbReference type="ARBA" id="ARBA00022559"/>
    </source>
</evidence>
<comment type="similarity">
    <text evidence="1 5">Belongs to the glutathione peroxidase family.</text>
</comment>
<evidence type="ECO:0000256" key="5">
    <source>
        <dbReference type="RuleBase" id="RU000499"/>
    </source>
</evidence>
<gene>
    <name evidence="8" type="ORF">CX676_05785</name>
</gene>
<dbReference type="RefSeq" id="WP_101751771.1">
    <property type="nucleotide sequence ID" value="NZ_CP025430.1"/>
</dbReference>
<proteinExistence type="inferred from homology"/>
<accession>A0A2H5EWQ8</accession>
<feature type="signal peptide" evidence="6">
    <location>
        <begin position="1"/>
        <end position="26"/>
    </location>
</feature>
<feature type="chain" id="PRO_5014124623" description="Glutathione peroxidase" evidence="6">
    <location>
        <begin position="27"/>
        <end position="185"/>
    </location>
</feature>
<keyword evidence="3 5" id="KW-0560">Oxidoreductase</keyword>
<dbReference type="InterPro" id="IPR036249">
    <property type="entry name" value="Thioredoxin-like_sf"/>
</dbReference>
<sequence>MFRRRTLQAGLAAISALILSRQKLSAAQGGSVPDFSFPSIDGGVLDMSDWRGKPVLVVNTASLCGFTPQLEGMQALHEEFGPKGLVVLATPSDDFAQELDDAKKVKEFCTINYGITLPMSDIIHVARGDVHPFYAWLKDTHGYAPAWNFGKVLLGPEGQVVQTWGSMTKPESEDIRAAFAPYLSA</sequence>
<dbReference type="PRINTS" id="PR01011">
    <property type="entry name" value="GLUTPROXDASE"/>
</dbReference>
<keyword evidence="6" id="KW-0732">Signal</keyword>
<evidence type="ECO:0000256" key="3">
    <source>
        <dbReference type="ARBA" id="ARBA00023002"/>
    </source>
</evidence>
<dbReference type="CDD" id="cd00340">
    <property type="entry name" value="GSH_Peroxidase"/>
    <property type="match status" value="1"/>
</dbReference>
<dbReference type="PANTHER" id="PTHR11592">
    <property type="entry name" value="GLUTATHIONE PEROXIDASE"/>
    <property type="match status" value="1"/>
</dbReference>
<dbReference type="GO" id="GO:0004601">
    <property type="term" value="F:peroxidase activity"/>
    <property type="evidence" value="ECO:0007669"/>
    <property type="project" value="UniProtKB-KW"/>
</dbReference>
<dbReference type="Proteomes" id="UP000234530">
    <property type="component" value="Chromosome"/>
</dbReference>
<dbReference type="InterPro" id="IPR013766">
    <property type="entry name" value="Thioredoxin_domain"/>
</dbReference>
<dbReference type="EMBL" id="CP025430">
    <property type="protein sequence ID" value="AUH63729.1"/>
    <property type="molecule type" value="Genomic_DNA"/>
</dbReference>
<evidence type="ECO:0000313" key="8">
    <source>
        <dbReference type="EMBL" id="AUH63729.1"/>
    </source>
</evidence>